<gene>
    <name evidence="3 4 5 6" type="primary">LOC108629341</name>
</gene>
<name>A0AAJ7S982_9HYME</name>
<keyword evidence="1" id="KW-0472">Membrane</keyword>
<proteinExistence type="predicted"/>
<dbReference type="RefSeq" id="XP_026673040.1">
    <property type="nucleotide sequence ID" value="XM_026817239.1"/>
</dbReference>
<dbReference type="RefSeq" id="XP_017887437.1">
    <property type="nucleotide sequence ID" value="XM_018031948.2"/>
</dbReference>
<dbReference type="GeneID" id="108629341"/>
<feature type="transmembrane region" description="Helical" evidence="1">
    <location>
        <begin position="63"/>
        <end position="84"/>
    </location>
</feature>
<sequence length="183" mass="20061">MSYYHPNRENGILSSPDGQDPVDKLISAVKPCFLVGCGGGLAIQGFRYGNLETPAAIGRMVQVAFPLCGMGFFFATASFASARIRGKNDTINSLVGLYSTVPILRKFLPLSYVLPVLSAGTFLTVLLRELNEPEKPTTESAMSRELDACNLDWWTWSRVKPESAPYIKRDLTLSELIANPQGK</sequence>
<evidence type="ECO:0000256" key="1">
    <source>
        <dbReference type="SAM" id="Phobius"/>
    </source>
</evidence>
<keyword evidence="1" id="KW-1133">Transmembrane helix</keyword>
<protein>
    <submittedName>
        <fullName evidence="3 4">Uncharacterized protein LOC108629341</fullName>
    </submittedName>
</protein>
<evidence type="ECO:0000313" key="3">
    <source>
        <dbReference type="RefSeq" id="XP_017887437.1"/>
    </source>
</evidence>
<reference evidence="3 4" key="1">
    <citation type="submission" date="2025-04" db="UniProtKB">
        <authorList>
            <consortium name="RefSeq"/>
        </authorList>
    </citation>
    <scope>IDENTIFICATION</scope>
    <source>
        <tissue evidence="3 4">Whole body</tissue>
    </source>
</reference>
<accession>A0AAJ7S982</accession>
<organism evidence="2 5">
    <name type="scientific">Ceratina calcarata</name>
    <dbReference type="NCBI Taxonomy" id="156304"/>
    <lineage>
        <taxon>Eukaryota</taxon>
        <taxon>Metazoa</taxon>
        <taxon>Ecdysozoa</taxon>
        <taxon>Arthropoda</taxon>
        <taxon>Hexapoda</taxon>
        <taxon>Insecta</taxon>
        <taxon>Pterygota</taxon>
        <taxon>Neoptera</taxon>
        <taxon>Endopterygota</taxon>
        <taxon>Hymenoptera</taxon>
        <taxon>Apocrita</taxon>
        <taxon>Aculeata</taxon>
        <taxon>Apoidea</taxon>
        <taxon>Anthophila</taxon>
        <taxon>Apidae</taxon>
        <taxon>Ceratina</taxon>
        <taxon>Zadontomerus</taxon>
    </lineage>
</organism>
<dbReference type="KEGG" id="ccal:108629341"/>
<dbReference type="AlphaFoldDB" id="A0AAJ7S982"/>
<keyword evidence="1" id="KW-0812">Transmembrane</keyword>
<dbReference type="Proteomes" id="UP000694925">
    <property type="component" value="Unplaced"/>
</dbReference>
<evidence type="ECO:0000313" key="4">
    <source>
        <dbReference type="RefSeq" id="XP_017887438.1"/>
    </source>
</evidence>
<evidence type="ECO:0000313" key="6">
    <source>
        <dbReference type="RefSeq" id="XP_026673041.1"/>
    </source>
</evidence>
<keyword evidence="2" id="KW-1185">Reference proteome</keyword>
<evidence type="ECO:0000313" key="5">
    <source>
        <dbReference type="RefSeq" id="XP_026673040.1"/>
    </source>
</evidence>
<evidence type="ECO:0000313" key="2">
    <source>
        <dbReference type="Proteomes" id="UP000694925"/>
    </source>
</evidence>
<dbReference type="RefSeq" id="XP_026673041.1">
    <property type="nucleotide sequence ID" value="XM_026817240.1"/>
</dbReference>
<dbReference type="RefSeq" id="XP_017887438.1">
    <property type="nucleotide sequence ID" value="XM_018031949.2"/>
</dbReference>